<proteinExistence type="predicted"/>
<keyword evidence="2" id="KW-0677">Repeat</keyword>
<dbReference type="PROSITE" id="PS51450">
    <property type="entry name" value="LRR"/>
    <property type="match status" value="2"/>
</dbReference>
<name>A0A7R8XAP7_9CRUS</name>
<sequence>MEYSLVSWRFILENNSAVKELPEGAFGEVSFESMHLVHTTVKTIRISAILSSTDWLVYLNVAANSRTEFPFALLPQWPRLRNLNLSHNNLASIALLYSLTLEELDLSSNDISKVEEDRWVTPNLKILDIIVKGLERLEEFKCASCRLGPILSSGLLEFRSKALREVNLKQNYIMSLEPGAITGIMPGTRIDLGNNAIALLYWELFQPLLEVLLLGDGSLHLAGLKGAPGMLGKEGLPGSPGLSGIPGEKGERGGSGPVGPNGAPGSPGPAGFNGTNGSFLVFLDCGGTLAFLACLDFQVPRDLLENVVKMELRGHLVFLVGLGNNVICSFQFRRESVDRPARLERMVRMVFQANLDCQERGDLVGSPVSPDVKEFQDLLENVEKRENLENRERKMVLQGQRERLENLDQEVPLAHLVYPDQRVNPDIQVPLVLLVCQDLRETRECKDPMDHPDPLVLLQNHVQPAIPALIPRLKAYVNRERRYLTHLAPKKEYVAT</sequence>
<dbReference type="SUPFAM" id="SSF52058">
    <property type="entry name" value="L domain-like"/>
    <property type="match status" value="1"/>
</dbReference>
<evidence type="ECO:0000313" key="4">
    <source>
        <dbReference type="EMBL" id="CAD7244337.1"/>
    </source>
</evidence>
<evidence type="ECO:0000313" key="5">
    <source>
        <dbReference type="Proteomes" id="UP000677054"/>
    </source>
</evidence>
<protein>
    <submittedName>
        <fullName evidence="4">Uncharacterized protein</fullName>
    </submittedName>
</protein>
<organism evidence="4">
    <name type="scientific">Darwinula stevensoni</name>
    <dbReference type="NCBI Taxonomy" id="69355"/>
    <lineage>
        <taxon>Eukaryota</taxon>
        <taxon>Metazoa</taxon>
        <taxon>Ecdysozoa</taxon>
        <taxon>Arthropoda</taxon>
        <taxon>Crustacea</taxon>
        <taxon>Oligostraca</taxon>
        <taxon>Ostracoda</taxon>
        <taxon>Podocopa</taxon>
        <taxon>Podocopida</taxon>
        <taxon>Darwinulocopina</taxon>
        <taxon>Darwinuloidea</taxon>
        <taxon>Darwinulidae</taxon>
        <taxon>Darwinula</taxon>
    </lineage>
</organism>
<dbReference type="EMBL" id="CAJPEV010000615">
    <property type="protein sequence ID" value="CAG0886946.1"/>
    <property type="molecule type" value="Genomic_DNA"/>
</dbReference>
<keyword evidence="1" id="KW-0433">Leucine-rich repeat</keyword>
<dbReference type="Pfam" id="PF01391">
    <property type="entry name" value="Collagen"/>
    <property type="match status" value="1"/>
</dbReference>
<gene>
    <name evidence="4" type="ORF">DSTB1V02_LOCUS4234</name>
</gene>
<dbReference type="InterPro" id="IPR008160">
    <property type="entry name" value="Collagen"/>
</dbReference>
<dbReference type="InterPro" id="IPR001611">
    <property type="entry name" value="Leu-rich_rpt"/>
</dbReference>
<evidence type="ECO:0000256" key="1">
    <source>
        <dbReference type="ARBA" id="ARBA00022614"/>
    </source>
</evidence>
<dbReference type="Gene3D" id="3.80.10.10">
    <property type="entry name" value="Ribonuclease Inhibitor"/>
    <property type="match status" value="1"/>
</dbReference>
<dbReference type="EMBL" id="LR900132">
    <property type="protein sequence ID" value="CAD7244337.1"/>
    <property type="molecule type" value="Genomic_DNA"/>
</dbReference>
<feature type="compositionally biased region" description="Low complexity" evidence="3">
    <location>
        <begin position="260"/>
        <end position="270"/>
    </location>
</feature>
<evidence type="ECO:0000256" key="2">
    <source>
        <dbReference type="ARBA" id="ARBA00022737"/>
    </source>
</evidence>
<accession>A0A7R8XAP7</accession>
<dbReference type="OrthoDB" id="676979at2759"/>
<dbReference type="Proteomes" id="UP000677054">
    <property type="component" value="Unassembled WGS sequence"/>
</dbReference>
<feature type="region of interest" description="Disordered" evidence="3">
    <location>
        <begin position="238"/>
        <end position="270"/>
    </location>
</feature>
<dbReference type="InterPro" id="IPR032675">
    <property type="entry name" value="LRR_dom_sf"/>
</dbReference>
<keyword evidence="5" id="KW-1185">Reference proteome</keyword>
<dbReference type="AlphaFoldDB" id="A0A7R8XAP7"/>
<dbReference type="PANTHER" id="PTHR45617">
    <property type="entry name" value="LEUCINE RICH REPEAT FAMILY PROTEIN"/>
    <property type="match status" value="1"/>
</dbReference>
<reference evidence="4" key="1">
    <citation type="submission" date="2020-11" db="EMBL/GenBank/DDBJ databases">
        <authorList>
            <person name="Tran Van P."/>
        </authorList>
    </citation>
    <scope>NUCLEOTIDE SEQUENCE</scope>
</reference>
<evidence type="ECO:0000256" key="3">
    <source>
        <dbReference type="SAM" id="MobiDB-lite"/>
    </source>
</evidence>